<protein>
    <submittedName>
        <fullName evidence="2">Uncharacterized protein</fullName>
    </submittedName>
</protein>
<dbReference type="Proteomes" id="UP000177515">
    <property type="component" value="Chromosome 1"/>
</dbReference>
<evidence type="ECO:0000313" key="3">
    <source>
        <dbReference type="Proteomes" id="UP000177515"/>
    </source>
</evidence>
<gene>
    <name evidence="2" type="ORF">BKK80_08825</name>
</gene>
<dbReference type="Gene3D" id="3.40.50.300">
    <property type="entry name" value="P-loop containing nucleotide triphosphate hydrolases"/>
    <property type="match status" value="2"/>
</dbReference>
<sequence>MVQDRALAPFVLPTEIDRTKPLAGQALLAYTKPGSADGKTQPVELVLTFRDATTSVVILGGTGTGKTTGAGIPLLKRLHDARVAMLVTDVVKGDYANVCRRLDGSVILGPASDTMPSNLLAGWSDQKLRDFLTLYSSKVKGGEAYWGSEGVTDAVLIARFIRHVERREPTLADLFHYLNEPLKFVARYKLAHRFQALYTTQEQREAAEDTLVALRSRETGAYVFSMLHFAKDPSAKKGKTTDIITQVGSAPPTKVSMVTTDDAKIFEQYAWHVASLLTITRPFYENPKLRRAFCADVATGIDWFDLVYVQQQFIVLEMPTHTYGEAALFVAEILRMQYHDVIRGAQDHRDSLVIDGKRVVYGVDRFTGELHDEFQKILSADGSSNDDSNWIDISRGYGHINIFLTQSITSLHGKAKNHFAVEAFVQNCCNVVCLPTIDERTLTYMETLAGRKATTVREHLVIRTGREAFVYFASASLNGGDTWSELVEVGTSRFPHMRHTVMQEIMARPALVRAASADLVAPIEETRVPQSTDEITGRVFCVTTAAIHSDGFLDFKKRLSRGGHAITETVRMKAAKEGVDARGHLSEALDRLDVLYPNKGDIVAVVRGGGDVKNGQFDTYNAPESVAALEALRERGVFVVVGVGHSANDDWAIHRACDHVCDVPYHAGEVVSHLLDNLRSASNEANVVLARVGGITLTKGVNTGMPEPQPKPLVKPVVDDKEDAAAEIAPTVMSTEEPIDPPWDPLPKTGYTPASRPATQPDPFDEPGTPSVSTMGAGNTAAAASSGSPRALAPVPAKKPSWHAGVGSRDDQDIQRILSELDDPQDGKD</sequence>
<feature type="compositionally biased region" description="Low complexity" evidence="1">
    <location>
        <begin position="776"/>
        <end position="788"/>
    </location>
</feature>
<dbReference type="InterPro" id="IPR027417">
    <property type="entry name" value="P-loop_NTPase"/>
</dbReference>
<feature type="compositionally biased region" description="Acidic residues" evidence="1">
    <location>
        <begin position="820"/>
        <end position="829"/>
    </location>
</feature>
<accession>A0ABM6F3B5</accession>
<proteinExistence type="predicted"/>
<evidence type="ECO:0000313" key="2">
    <source>
        <dbReference type="EMBL" id="AOZ05915.1"/>
    </source>
</evidence>
<dbReference type="SUPFAM" id="SSF52540">
    <property type="entry name" value="P-loop containing nucleoside triphosphate hydrolases"/>
    <property type="match status" value="1"/>
</dbReference>
<dbReference type="EMBL" id="CP017754">
    <property type="protein sequence ID" value="AOZ05915.1"/>
    <property type="molecule type" value="Genomic_DNA"/>
</dbReference>
<name>A0ABM6F3B5_9BURK</name>
<keyword evidence="3" id="KW-1185">Reference proteome</keyword>
<feature type="region of interest" description="Disordered" evidence="1">
    <location>
        <begin position="728"/>
        <end position="829"/>
    </location>
</feature>
<reference evidence="2 3" key="1">
    <citation type="submission" date="2016-10" db="EMBL/GenBank/DDBJ databases">
        <title>Complete genome sequences of three Cupriavidus strains isolated from various Malaysian environments.</title>
        <authorList>
            <person name="Abdullah A.A.-A."/>
            <person name="Shafie N.A.H."/>
            <person name="Lau N.S."/>
        </authorList>
    </citation>
    <scope>NUCLEOTIDE SEQUENCE [LARGE SCALE GENOMIC DNA]</scope>
    <source>
        <strain evidence="2 3">USMAA1020</strain>
    </source>
</reference>
<evidence type="ECO:0000256" key="1">
    <source>
        <dbReference type="SAM" id="MobiDB-lite"/>
    </source>
</evidence>
<organism evidence="2 3">
    <name type="scientific">Cupriavidus malaysiensis</name>
    <dbReference type="NCBI Taxonomy" id="367825"/>
    <lineage>
        <taxon>Bacteria</taxon>
        <taxon>Pseudomonadati</taxon>
        <taxon>Pseudomonadota</taxon>
        <taxon>Betaproteobacteria</taxon>
        <taxon>Burkholderiales</taxon>
        <taxon>Burkholderiaceae</taxon>
        <taxon>Cupriavidus</taxon>
    </lineage>
</organism>